<gene>
    <name evidence="1" type="ORF">N8T08_009284</name>
</gene>
<keyword evidence="2" id="KW-1185">Reference proteome</keyword>
<protein>
    <submittedName>
        <fullName evidence="1">Uncharacterized protein</fullName>
    </submittedName>
</protein>
<evidence type="ECO:0000313" key="2">
    <source>
        <dbReference type="Proteomes" id="UP001177260"/>
    </source>
</evidence>
<evidence type="ECO:0000313" key="1">
    <source>
        <dbReference type="EMBL" id="KAK1141245.1"/>
    </source>
</evidence>
<dbReference type="EMBL" id="JAOPJF010000067">
    <property type="protein sequence ID" value="KAK1141245.1"/>
    <property type="molecule type" value="Genomic_DNA"/>
</dbReference>
<dbReference type="Proteomes" id="UP001177260">
    <property type="component" value="Unassembled WGS sequence"/>
</dbReference>
<reference evidence="1 2" key="1">
    <citation type="journal article" date="2023" name="ACS Omega">
        <title>Identification of the Neoaspergillic Acid Biosynthesis Gene Cluster by Establishing an In Vitro CRISPR-Ribonucleoprotein Genetic System in Aspergillus melleus.</title>
        <authorList>
            <person name="Yuan B."/>
            <person name="Grau M.F."/>
            <person name="Murata R.M."/>
            <person name="Torok T."/>
            <person name="Venkateswaran K."/>
            <person name="Stajich J.E."/>
            <person name="Wang C.C.C."/>
        </authorList>
    </citation>
    <scope>NUCLEOTIDE SEQUENCE [LARGE SCALE GENOMIC DNA]</scope>
    <source>
        <strain evidence="1 2">IMV 1140</strain>
    </source>
</reference>
<accession>A0ACC3AUE8</accession>
<name>A0ACC3AUE8_9EURO</name>
<proteinExistence type="predicted"/>
<organism evidence="1 2">
    <name type="scientific">Aspergillus melleus</name>
    <dbReference type="NCBI Taxonomy" id="138277"/>
    <lineage>
        <taxon>Eukaryota</taxon>
        <taxon>Fungi</taxon>
        <taxon>Dikarya</taxon>
        <taxon>Ascomycota</taxon>
        <taxon>Pezizomycotina</taxon>
        <taxon>Eurotiomycetes</taxon>
        <taxon>Eurotiomycetidae</taxon>
        <taxon>Eurotiales</taxon>
        <taxon>Aspergillaceae</taxon>
        <taxon>Aspergillus</taxon>
        <taxon>Aspergillus subgen. Circumdati</taxon>
    </lineage>
</organism>
<comment type="caution">
    <text evidence="1">The sequence shown here is derived from an EMBL/GenBank/DDBJ whole genome shotgun (WGS) entry which is preliminary data.</text>
</comment>
<sequence length="487" mass="53677">MLLPLLLTCLGGVGCLYLYHVNQGLKRVPEEARRLSPRRWTVDEIKVAYEKAVHSPVDVNKSLPPRQNRRYIVIGGSGLVGNWVVTHLLARGENPAAIRVLDLQAPKREILDQGVAFVQTNIVDESAVLSAFLQAWPPTVADLPLTVFHNAAAIRPAERRKAFLSLCRNVNVGGTANVLKAAKRAGASCLVATSSGSVTIRSPSYWLAPWTRIPKYLVQVIRDSDPLPKEHDQFFSNYAVTKAEAEGMIRGADDLASNFRTGCIRPTNGIYGIGVENSATIVGHYLRDGGAPSWLYDVIQSFVNAENVSIAHLLYEQRLIEHTKHSTQLPNIGGQAFVVTDPNPAITFGDLYLLLTTLVKSPISFPCVPAVPFFLLSYLVEWYALLQHLYLPWLPKVKRDLAQLQPGLFAISNVHVVADDSRARLSPEQGGLGYSAPVTTLEGMCKEVEEWNRKADQKTADVIAKKPLFEISREGVDVNLPVPEKKL</sequence>